<feature type="transmembrane region" description="Helical" evidence="9">
    <location>
        <begin position="88"/>
        <end position="109"/>
    </location>
</feature>
<accession>A0A7S0W5N4</accession>
<dbReference type="InterPro" id="IPR015424">
    <property type="entry name" value="PyrdxlP-dep_Trfase"/>
</dbReference>
<proteinExistence type="inferred from homology"/>
<evidence type="ECO:0000256" key="3">
    <source>
        <dbReference type="ARBA" id="ARBA00013220"/>
    </source>
</evidence>
<comment type="similarity">
    <text evidence="2 7">Belongs to the class-II pyridoxal-phosphate-dependent aminotransferase family.</text>
</comment>
<dbReference type="Gene3D" id="3.40.640.10">
    <property type="entry name" value="Type I PLP-dependent aspartate aminotransferase-like (Major domain)"/>
    <property type="match status" value="1"/>
</dbReference>
<dbReference type="GO" id="GO:0004758">
    <property type="term" value="F:serine C-palmitoyltransferase activity"/>
    <property type="evidence" value="ECO:0007669"/>
    <property type="project" value="UniProtKB-EC"/>
</dbReference>
<dbReference type="EMBL" id="HBFN01033041">
    <property type="protein sequence ID" value="CAD8805461.1"/>
    <property type="molecule type" value="Transcribed_RNA"/>
</dbReference>
<reference evidence="11" key="1">
    <citation type="submission" date="2021-01" db="EMBL/GenBank/DDBJ databases">
        <authorList>
            <person name="Corre E."/>
            <person name="Pelletier E."/>
            <person name="Niang G."/>
            <person name="Scheremetjew M."/>
            <person name="Finn R."/>
            <person name="Kale V."/>
            <person name="Holt S."/>
            <person name="Cochrane G."/>
            <person name="Meng A."/>
            <person name="Brown T."/>
            <person name="Cohen L."/>
        </authorList>
    </citation>
    <scope>NUCLEOTIDE SEQUENCE</scope>
    <source>
        <strain evidence="11">CCMP443</strain>
    </source>
</reference>
<feature type="domain" description="Aminotransferase class I/classII large" evidence="10">
    <location>
        <begin position="191"/>
        <end position="542"/>
    </location>
</feature>
<evidence type="ECO:0000256" key="2">
    <source>
        <dbReference type="ARBA" id="ARBA00008392"/>
    </source>
</evidence>
<dbReference type="PANTHER" id="PTHR13693:SF3">
    <property type="entry name" value="LD36009P"/>
    <property type="match status" value="1"/>
</dbReference>
<dbReference type="InterPro" id="IPR001917">
    <property type="entry name" value="Aminotrans_II_pyridoxalP_BS"/>
</dbReference>
<evidence type="ECO:0000256" key="9">
    <source>
        <dbReference type="SAM" id="Phobius"/>
    </source>
</evidence>
<dbReference type="InterPro" id="IPR050087">
    <property type="entry name" value="AON_synthase_class-II"/>
</dbReference>
<feature type="region of interest" description="Disordered" evidence="8">
    <location>
        <begin position="1"/>
        <end position="78"/>
    </location>
</feature>
<dbReference type="GO" id="GO:0016020">
    <property type="term" value="C:membrane"/>
    <property type="evidence" value="ECO:0007669"/>
    <property type="project" value="GOC"/>
</dbReference>
<dbReference type="PROSITE" id="PS00599">
    <property type="entry name" value="AA_TRANSFER_CLASS_2"/>
    <property type="match status" value="1"/>
</dbReference>
<gene>
    <name evidence="11" type="ORF">HTEP1355_LOCUS19140</name>
</gene>
<comment type="cofactor">
    <cofactor evidence="1 7">
        <name>pyridoxal 5'-phosphate</name>
        <dbReference type="ChEBI" id="CHEBI:597326"/>
    </cofactor>
</comment>
<evidence type="ECO:0000256" key="7">
    <source>
        <dbReference type="RuleBase" id="RU003693"/>
    </source>
</evidence>
<protein>
    <recommendedName>
        <fullName evidence="3">serine C-palmitoyltransferase</fullName>
        <ecNumber evidence="3">2.3.1.50</ecNumber>
    </recommendedName>
</protein>
<dbReference type="GO" id="GO:0017059">
    <property type="term" value="C:serine palmitoyltransferase complex"/>
    <property type="evidence" value="ECO:0007669"/>
    <property type="project" value="TreeGrafter"/>
</dbReference>
<evidence type="ECO:0000256" key="1">
    <source>
        <dbReference type="ARBA" id="ARBA00001933"/>
    </source>
</evidence>
<dbReference type="GO" id="GO:0030170">
    <property type="term" value="F:pyridoxal phosphate binding"/>
    <property type="evidence" value="ECO:0007669"/>
    <property type="project" value="InterPro"/>
</dbReference>
<dbReference type="AlphaFoldDB" id="A0A7S0W5N4"/>
<comment type="catalytic activity">
    <reaction evidence="6">
        <text>L-serine + hexadecanoyl-CoA + H(+) = 3-oxosphinganine + CO2 + CoA</text>
        <dbReference type="Rhea" id="RHEA:14761"/>
        <dbReference type="ChEBI" id="CHEBI:15378"/>
        <dbReference type="ChEBI" id="CHEBI:16526"/>
        <dbReference type="ChEBI" id="CHEBI:33384"/>
        <dbReference type="ChEBI" id="CHEBI:57287"/>
        <dbReference type="ChEBI" id="CHEBI:57379"/>
        <dbReference type="ChEBI" id="CHEBI:58299"/>
        <dbReference type="EC" id="2.3.1.50"/>
    </reaction>
</comment>
<keyword evidence="5 7" id="KW-0663">Pyridoxal phosphate</keyword>
<keyword evidence="4" id="KW-0808">Transferase</keyword>
<dbReference type="GO" id="GO:0046512">
    <property type="term" value="P:sphingosine biosynthetic process"/>
    <property type="evidence" value="ECO:0007669"/>
    <property type="project" value="TreeGrafter"/>
</dbReference>
<keyword evidence="9" id="KW-0812">Transmembrane</keyword>
<dbReference type="InterPro" id="IPR004839">
    <property type="entry name" value="Aminotransferase_I/II_large"/>
</dbReference>
<evidence type="ECO:0000256" key="8">
    <source>
        <dbReference type="SAM" id="MobiDB-lite"/>
    </source>
</evidence>
<dbReference type="InterPro" id="IPR015421">
    <property type="entry name" value="PyrdxlP-dep_Trfase_major"/>
</dbReference>
<dbReference type="CDD" id="cd06454">
    <property type="entry name" value="KBL_like"/>
    <property type="match status" value="1"/>
</dbReference>
<dbReference type="GO" id="GO:0046513">
    <property type="term" value="P:ceramide biosynthetic process"/>
    <property type="evidence" value="ECO:0007669"/>
    <property type="project" value="TreeGrafter"/>
</dbReference>
<dbReference type="InterPro" id="IPR015422">
    <property type="entry name" value="PyrdxlP-dep_Trfase_small"/>
</dbReference>
<dbReference type="SUPFAM" id="SSF53383">
    <property type="entry name" value="PLP-dependent transferases"/>
    <property type="match status" value="1"/>
</dbReference>
<evidence type="ECO:0000313" key="11">
    <source>
        <dbReference type="EMBL" id="CAD8805461.1"/>
    </source>
</evidence>
<sequence>MAPHQRARCAGEGANGHAAKKVDTTAILHKEGAGTRLPSAPTPGKAGKGAPSSLPVYPAKSPGRRRGTHSKSMDVVGKGRSQVEEHTVPWIAALTTYFGYAVLILFGYLRDSIEFAMSCLYPSRFPAKAPDGYAPLFHDFQYFYTRRMYWRIQDCFNRPISSAPGAWIDVMDREKSADHSSMRVTGGVTTALNLSSYNYLGFAECDLEMRDEVVHAVRTYGVANCSPRTELGTTEVHRELEECIAGFVGKEAALVIGMGFATNSTVLPAMIGPGGLIISDELNHSSIVNGARGSGAKIKVFKHNSAASLERILRESIAEGQPRTRRPWTKVLVVVEGLYSMEGEICDLKPIVEVCKRYRAYVYVDEAHSIGALGATGRGVLEHCGVPPEDVDVMMGTFTKSFGSVGGYIAGSRELVEMLRRACPGSTHACSMAPGCAKQATLALRMIMGADGTSKGRDKIMQLRRNANMFRVGLERMGCEVLGDMDSPVVPVMLYNPSKIPAFSRECLERKLAVVVVGFPATPLIKSRVRFCLSAAHTEEDLIGALKVATQTLNPKP</sequence>
<dbReference type="Gene3D" id="3.90.1150.10">
    <property type="entry name" value="Aspartate Aminotransferase, domain 1"/>
    <property type="match status" value="1"/>
</dbReference>
<organism evidence="11">
    <name type="scientific">Hemiselmis tepida</name>
    <dbReference type="NCBI Taxonomy" id="464990"/>
    <lineage>
        <taxon>Eukaryota</taxon>
        <taxon>Cryptophyceae</taxon>
        <taxon>Cryptomonadales</taxon>
        <taxon>Hemiselmidaceae</taxon>
        <taxon>Hemiselmis</taxon>
    </lineage>
</organism>
<keyword evidence="9" id="KW-0472">Membrane</keyword>
<name>A0A7S0W5N4_9CRYP</name>
<evidence type="ECO:0000256" key="6">
    <source>
        <dbReference type="ARBA" id="ARBA00048528"/>
    </source>
</evidence>
<dbReference type="Pfam" id="PF00155">
    <property type="entry name" value="Aminotran_1_2"/>
    <property type="match status" value="1"/>
</dbReference>
<evidence type="ECO:0000259" key="10">
    <source>
        <dbReference type="Pfam" id="PF00155"/>
    </source>
</evidence>
<keyword evidence="9" id="KW-1133">Transmembrane helix</keyword>
<evidence type="ECO:0000256" key="4">
    <source>
        <dbReference type="ARBA" id="ARBA00022679"/>
    </source>
</evidence>
<evidence type="ECO:0000256" key="5">
    <source>
        <dbReference type="ARBA" id="ARBA00022898"/>
    </source>
</evidence>
<dbReference type="EC" id="2.3.1.50" evidence="3"/>
<feature type="compositionally biased region" description="Basic and acidic residues" evidence="8">
    <location>
        <begin position="20"/>
        <end position="33"/>
    </location>
</feature>
<dbReference type="PANTHER" id="PTHR13693">
    <property type="entry name" value="CLASS II AMINOTRANSFERASE/8-AMINO-7-OXONONANOATE SYNTHASE"/>
    <property type="match status" value="1"/>
</dbReference>